<dbReference type="NCBIfam" id="TIGR04023">
    <property type="entry name" value="PPOX_MSMEG_5819"/>
    <property type="match status" value="1"/>
</dbReference>
<dbReference type="EC" id="1.-.-.-" evidence="3"/>
<dbReference type="PANTHER" id="PTHR35176">
    <property type="entry name" value="HEME OXYGENASE HI_0854-RELATED"/>
    <property type="match status" value="1"/>
</dbReference>
<dbReference type="InterPro" id="IPR011576">
    <property type="entry name" value="Pyridox_Oxase_N"/>
</dbReference>
<accession>A0A4V2XSK3</accession>
<dbReference type="OrthoDB" id="3693562at2"/>
<dbReference type="InterPro" id="IPR012349">
    <property type="entry name" value="Split_barrel_FMN-bd"/>
</dbReference>
<dbReference type="GO" id="GO:0016627">
    <property type="term" value="F:oxidoreductase activity, acting on the CH-CH group of donors"/>
    <property type="evidence" value="ECO:0007669"/>
    <property type="project" value="TreeGrafter"/>
</dbReference>
<evidence type="ECO:0000313" key="4">
    <source>
        <dbReference type="Proteomes" id="UP000295075"/>
    </source>
</evidence>
<dbReference type="AlphaFoldDB" id="A0A4V2XSK3"/>
<dbReference type="GO" id="GO:0070967">
    <property type="term" value="F:coenzyme F420 binding"/>
    <property type="evidence" value="ECO:0007669"/>
    <property type="project" value="TreeGrafter"/>
</dbReference>
<comment type="caution">
    <text evidence="3">The sequence shown here is derived from an EMBL/GenBank/DDBJ whole genome shotgun (WGS) entry which is preliminary data.</text>
</comment>
<dbReference type="Gene3D" id="2.30.110.10">
    <property type="entry name" value="Electron Transport, Fmn-binding Protein, Chain A"/>
    <property type="match status" value="1"/>
</dbReference>
<proteinExistence type="predicted"/>
<gene>
    <name evidence="3" type="ORF">E1261_04275</name>
</gene>
<dbReference type="PANTHER" id="PTHR35176:SF6">
    <property type="entry name" value="HEME OXYGENASE HI_0854-RELATED"/>
    <property type="match status" value="1"/>
</dbReference>
<evidence type="ECO:0000313" key="3">
    <source>
        <dbReference type="EMBL" id="TDC34145.1"/>
    </source>
</evidence>
<sequence length="145" mass="15827">MSFTATELEYLSTQRLGRLATAQPDGTLQISPVGFRFNEKTGTIDIAGRGMGASKKFRNVTANGQVAFVIDDVASVQPWRPRCVEIRGAGESIAEPTDSVWAADLDRTGFDGAIIRIHPKRIISFGIDGTDTDVYEYKVSKRTVS</sequence>
<keyword evidence="1 3" id="KW-0560">Oxidoreductase</keyword>
<dbReference type="EMBL" id="SMKA01000009">
    <property type="protein sequence ID" value="TDC34145.1"/>
    <property type="molecule type" value="Genomic_DNA"/>
</dbReference>
<reference evidence="3 4" key="1">
    <citation type="submission" date="2019-03" db="EMBL/GenBank/DDBJ databases">
        <title>Draft genome sequences of novel Actinobacteria.</title>
        <authorList>
            <person name="Sahin N."/>
            <person name="Ay H."/>
            <person name="Saygin H."/>
        </authorList>
    </citation>
    <scope>NUCLEOTIDE SEQUENCE [LARGE SCALE GENOMIC DNA]</scope>
    <source>
        <strain evidence="3 4">JCM 30547</strain>
    </source>
</reference>
<dbReference type="InterPro" id="IPR052019">
    <property type="entry name" value="F420H2_bilvrd_red/Heme_oxyg"/>
</dbReference>
<keyword evidence="4" id="KW-1185">Reference proteome</keyword>
<protein>
    <submittedName>
        <fullName evidence="3">PPOX class F420-dependent oxidoreductase</fullName>
        <ecNumber evidence="3">1.-.-.-</ecNumber>
    </submittedName>
</protein>
<dbReference type="Pfam" id="PF01243">
    <property type="entry name" value="PNPOx_N"/>
    <property type="match status" value="1"/>
</dbReference>
<organism evidence="3 4">
    <name type="scientific">Kribbella albertanoniae</name>
    <dbReference type="NCBI Taxonomy" id="1266829"/>
    <lineage>
        <taxon>Bacteria</taxon>
        <taxon>Bacillati</taxon>
        <taxon>Actinomycetota</taxon>
        <taxon>Actinomycetes</taxon>
        <taxon>Propionibacteriales</taxon>
        <taxon>Kribbellaceae</taxon>
        <taxon>Kribbella</taxon>
    </lineage>
</organism>
<evidence type="ECO:0000256" key="1">
    <source>
        <dbReference type="ARBA" id="ARBA00023002"/>
    </source>
</evidence>
<dbReference type="RefSeq" id="WP_132402156.1">
    <property type="nucleotide sequence ID" value="NZ_SMKA01000009.1"/>
</dbReference>
<name>A0A4V2XSK3_9ACTN</name>
<dbReference type="Proteomes" id="UP000295075">
    <property type="component" value="Unassembled WGS sequence"/>
</dbReference>
<evidence type="ECO:0000259" key="2">
    <source>
        <dbReference type="Pfam" id="PF01243"/>
    </source>
</evidence>
<dbReference type="SUPFAM" id="SSF50475">
    <property type="entry name" value="FMN-binding split barrel"/>
    <property type="match status" value="1"/>
</dbReference>
<dbReference type="GO" id="GO:0005829">
    <property type="term" value="C:cytosol"/>
    <property type="evidence" value="ECO:0007669"/>
    <property type="project" value="TreeGrafter"/>
</dbReference>
<dbReference type="InterPro" id="IPR024031">
    <property type="entry name" value="MSMEG_5819/OxyR"/>
</dbReference>
<feature type="domain" description="Pyridoxamine 5'-phosphate oxidase N-terminal" evidence="2">
    <location>
        <begin position="9"/>
        <end position="120"/>
    </location>
</feature>